<reference evidence="2 3" key="1">
    <citation type="submission" date="2016-11" db="EMBL/GenBank/DDBJ databases">
        <authorList>
            <person name="Jaros S."/>
            <person name="Januszkiewicz K."/>
            <person name="Wedrychowicz H."/>
        </authorList>
    </citation>
    <scope>NUCLEOTIDE SEQUENCE [LARGE SCALE GENOMIC DNA]</scope>
    <source>
        <strain evidence="2 3">CGMCC 1.10190</strain>
    </source>
</reference>
<protein>
    <submittedName>
        <fullName evidence="2">AMP-binding enzyme</fullName>
    </submittedName>
</protein>
<dbReference type="PANTHER" id="PTHR43201:SF32">
    <property type="entry name" value="2-SUCCINYLBENZOATE--COA LIGASE, CHLOROPLASTIC_PEROXISOMAL"/>
    <property type="match status" value="1"/>
</dbReference>
<evidence type="ECO:0000313" key="3">
    <source>
        <dbReference type="Proteomes" id="UP000184226"/>
    </source>
</evidence>
<evidence type="ECO:0000259" key="1">
    <source>
        <dbReference type="Pfam" id="PF00501"/>
    </source>
</evidence>
<dbReference type="STRING" id="658167.SAMN04488135_102187"/>
<dbReference type="Pfam" id="PF00501">
    <property type="entry name" value="AMP-binding"/>
    <property type="match status" value="1"/>
</dbReference>
<organism evidence="2 3">
    <name type="scientific">Pollutimonas bauzanensis</name>
    <dbReference type="NCBI Taxonomy" id="658167"/>
    <lineage>
        <taxon>Bacteria</taxon>
        <taxon>Pseudomonadati</taxon>
        <taxon>Pseudomonadota</taxon>
        <taxon>Betaproteobacteria</taxon>
        <taxon>Burkholderiales</taxon>
        <taxon>Alcaligenaceae</taxon>
        <taxon>Pollutimonas</taxon>
    </lineage>
</organism>
<dbReference type="Gene3D" id="3.30.300.30">
    <property type="match status" value="1"/>
</dbReference>
<dbReference type="InterPro" id="IPR020845">
    <property type="entry name" value="AMP-binding_CS"/>
</dbReference>
<dbReference type="SUPFAM" id="SSF56801">
    <property type="entry name" value="Acetyl-CoA synthetase-like"/>
    <property type="match status" value="1"/>
</dbReference>
<proteinExistence type="predicted"/>
<gene>
    <name evidence="2" type="ORF">SAMN04488135_102187</name>
</gene>
<evidence type="ECO:0000313" key="2">
    <source>
        <dbReference type="EMBL" id="SHH10224.1"/>
    </source>
</evidence>
<accession>A0A1M5Q7S0</accession>
<dbReference type="GO" id="GO:0031956">
    <property type="term" value="F:medium-chain fatty acid-CoA ligase activity"/>
    <property type="evidence" value="ECO:0007669"/>
    <property type="project" value="TreeGrafter"/>
</dbReference>
<keyword evidence="3" id="KW-1185">Reference proteome</keyword>
<dbReference type="EMBL" id="FQXE01000002">
    <property type="protein sequence ID" value="SHH10224.1"/>
    <property type="molecule type" value="Genomic_DNA"/>
</dbReference>
<dbReference type="PROSITE" id="PS00455">
    <property type="entry name" value="AMP_BINDING"/>
    <property type="match status" value="1"/>
</dbReference>
<dbReference type="InterPro" id="IPR000873">
    <property type="entry name" value="AMP-dep_synth/lig_dom"/>
</dbReference>
<name>A0A1M5Q7S0_9BURK</name>
<dbReference type="InterPro" id="IPR042099">
    <property type="entry name" value="ANL_N_sf"/>
</dbReference>
<dbReference type="AlphaFoldDB" id="A0A1M5Q7S0"/>
<dbReference type="Proteomes" id="UP000184226">
    <property type="component" value="Unassembled WGS sequence"/>
</dbReference>
<feature type="domain" description="AMP-dependent synthetase/ligase" evidence="1">
    <location>
        <begin position="3"/>
        <end position="330"/>
    </location>
</feature>
<dbReference type="InterPro" id="IPR045851">
    <property type="entry name" value="AMP-bd_C_sf"/>
</dbReference>
<dbReference type="GO" id="GO:0006631">
    <property type="term" value="P:fatty acid metabolic process"/>
    <property type="evidence" value="ECO:0007669"/>
    <property type="project" value="TreeGrafter"/>
</dbReference>
<dbReference type="PANTHER" id="PTHR43201">
    <property type="entry name" value="ACYL-COA SYNTHETASE"/>
    <property type="match status" value="1"/>
</dbReference>
<dbReference type="CDD" id="cd04433">
    <property type="entry name" value="AFD_class_I"/>
    <property type="match status" value="1"/>
</dbReference>
<dbReference type="Gene3D" id="3.40.50.12780">
    <property type="entry name" value="N-terminal domain of ligase-like"/>
    <property type="match status" value="1"/>
</dbReference>
<sequence>MLGYGELSVRAHALAHLLYERGIGHGTEVATLLPNGLAAAWVSYGLKLAGLAETPMNFGYTGQEIAWSARVARFRLVITNRQRESDVREQNLDALRVEDVAPADPGRNFDPVPADVPGRILFTSGTTGFPKAAVYTHGRRWVGEQLLKATLPFVPKRGERILLMTPFTHGASLLAFAWCDYGGEVLLLNGVYAEPIRNWLGSGSVSAIFAPPTMLAKLATVLERRRYQGVRCVFTGTQPLTASVYETAAAMFGPVVRVTFGKTECINPITVLDGHESAELYSRLLSGLGTCVGWPAPGVEVHIDGRAGEQDDAGAAEGEVWLRAQQMSNGMLSVEGFTPHEPQGWHRTGDQGYIDAQGRLWLTGRLADVIKTGGYRVNPDEIEWVLAEGSAAGGIVVTSIPSDYWGEVIVAVAENPDPGWEDAARACARKLSRHKQPRIYAILRDFPRNAQGKVNRRKLRELVLATGTYKDGPYPELVPDHEVTSGQ</sequence>